<evidence type="ECO:0000259" key="1">
    <source>
        <dbReference type="SMART" id="SM00256"/>
    </source>
</evidence>
<feature type="domain" description="F-box" evidence="1">
    <location>
        <begin position="9"/>
        <end position="50"/>
    </location>
</feature>
<evidence type="ECO:0000313" key="3">
    <source>
        <dbReference type="Proteomes" id="UP000694240"/>
    </source>
</evidence>
<dbReference type="PANTHER" id="PTHR47123:SF25">
    <property type="entry name" value="F-BOX PROTEIN"/>
    <property type="match status" value="1"/>
</dbReference>
<proteinExistence type="predicted"/>
<dbReference type="Proteomes" id="UP000694240">
    <property type="component" value="Chromosome 10"/>
</dbReference>
<keyword evidence="3" id="KW-1185">Reference proteome</keyword>
<dbReference type="Pfam" id="PF03478">
    <property type="entry name" value="Beta-prop_KIB1-4"/>
    <property type="match status" value="1"/>
</dbReference>
<sequence length="367" mass="42778">MEKTEWSDLPEELLDLIANRYSSNIDVLRIRSICKYWRSTVTMSKERLQFRFARYLPTSNKKIKACLFPTTFFRITLPSSCPNKGWLIRTTQASKYRKITLLSPISGNIIRSHQTLDLLKVGVSEIRQSYKIKIFDGLKDEKIPSDIFSNYDMKYDKTPSDVFSRVAFLDNMFFAINRDKKIWCCKTREGSRSWTKINNQVEDFSDIILHMGRIYAVDLKGATWWISLSQLSAVQQTPSTPLDYYKYDSCKDTRLVEYCGDLCIVHQLSVTKHYIRRTVGFKVYKMDEDLAKWVEVSSLGDKALIVAWDSCFTVVASEYHGCLKNSIYFFYDYGENLKVFKLDDGSIIEMTDISSQSCFHMFFLPLL</sequence>
<dbReference type="AlphaFoldDB" id="A0A8T1ZH02"/>
<protein>
    <recommendedName>
        <fullName evidence="1">F-box domain-containing protein</fullName>
    </recommendedName>
</protein>
<accession>A0A8T1ZH02</accession>
<comment type="caution">
    <text evidence="2">The sequence shown here is derived from an EMBL/GenBank/DDBJ whole genome shotgun (WGS) entry which is preliminary data.</text>
</comment>
<organism evidence="2 3">
    <name type="scientific">Arabidopsis thaliana x Arabidopsis arenosa</name>
    <dbReference type="NCBI Taxonomy" id="1240361"/>
    <lineage>
        <taxon>Eukaryota</taxon>
        <taxon>Viridiplantae</taxon>
        <taxon>Streptophyta</taxon>
        <taxon>Embryophyta</taxon>
        <taxon>Tracheophyta</taxon>
        <taxon>Spermatophyta</taxon>
        <taxon>Magnoliopsida</taxon>
        <taxon>eudicotyledons</taxon>
        <taxon>Gunneridae</taxon>
        <taxon>Pentapetalae</taxon>
        <taxon>rosids</taxon>
        <taxon>malvids</taxon>
        <taxon>Brassicales</taxon>
        <taxon>Brassicaceae</taxon>
        <taxon>Camelineae</taxon>
        <taxon>Arabidopsis</taxon>
    </lineage>
</organism>
<reference evidence="2 3" key="1">
    <citation type="submission" date="2020-12" db="EMBL/GenBank/DDBJ databases">
        <title>Concerted genomic and epigenomic changes stabilize Arabidopsis allopolyploids.</title>
        <authorList>
            <person name="Chen Z."/>
        </authorList>
    </citation>
    <scope>NUCLEOTIDE SEQUENCE [LARGE SCALE GENOMIC DNA]</scope>
    <source>
        <strain evidence="2">Allo738</strain>
        <tissue evidence="2">Leaf</tissue>
    </source>
</reference>
<dbReference type="PANTHER" id="PTHR47123">
    <property type="entry name" value="F-BOX PROTEIN SKIP23"/>
    <property type="match status" value="1"/>
</dbReference>
<dbReference type="EMBL" id="JAEFBK010000010">
    <property type="protein sequence ID" value="KAG7558727.1"/>
    <property type="molecule type" value="Genomic_DNA"/>
</dbReference>
<gene>
    <name evidence="2" type="ORF">ISN45_Aa05g003600</name>
</gene>
<dbReference type="SMART" id="SM00256">
    <property type="entry name" value="FBOX"/>
    <property type="match status" value="1"/>
</dbReference>
<dbReference type="InterPro" id="IPR005174">
    <property type="entry name" value="KIB1-4_b-propeller"/>
</dbReference>
<dbReference type="InterPro" id="IPR001810">
    <property type="entry name" value="F-box_dom"/>
</dbReference>
<dbReference type="InterPro" id="IPR051304">
    <property type="entry name" value="SCF_F-box_domain"/>
</dbReference>
<evidence type="ECO:0000313" key="2">
    <source>
        <dbReference type="EMBL" id="KAG7558727.1"/>
    </source>
</evidence>
<name>A0A8T1ZH02_9BRAS</name>